<dbReference type="InterPro" id="IPR005025">
    <property type="entry name" value="FMN_Rdtase-like_dom"/>
</dbReference>
<protein>
    <submittedName>
        <fullName evidence="2">NADPH-dependent FMN reductase</fullName>
    </submittedName>
</protein>
<dbReference type="Pfam" id="PF03358">
    <property type="entry name" value="FMN_red"/>
    <property type="match status" value="1"/>
</dbReference>
<evidence type="ECO:0000313" key="2">
    <source>
        <dbReference type="EMBL" id="ODS01967.1"/>
    </source>
</evidence>
<comment type="caution">
    <text evidence="2">The sequence shown here is derived from an EMBL/GenBank/DDBJ whole genome shotgun (WGS) entry which is preliminary data.</text>
</comment>
<dbReference type="EMBL" id="LPWF01000002">
    <property type="protein sequence ID" value="ODS01967.1"/>
    <property type="molecule type" value="Genomic_DNA"/>
</dbReference>
<dbReference type="GO" id="GO:0005829">
    <property type="term" value="C:cytosol"/>
    <property type="evidence" value="ECO:0007669"/>
    <property type="project" value="TreeGrafter"/>
</dbReference>
<proteinExistence type="predicted"/>
<dbReference type="InterPro" id="IPR029039">
    <property type="entry name" value="Flavoprotein-like_sf"/>
</dbReference>
<dbReference type="SUPFAM" id="SSF52218">
    <property type="entry name" value="Flavoproteins"/>
    <property type="match status" value="1"/>
</dbReference>
<dbReference type="Gene3D" id="3.40.50.360">
    <property type="match status" value="1"/>
</dbReference>
<sequence length="187" mass="20274">MRLLFFAGSAREGSHNKKLAQLGQQIAAANGIEAVFADLADYHMPIYHGDLEDDQGVPDRALAFKALLEAYDGVLIVTPEYNASIPPLLKNTLDWVSRVKSAEDVYKTRVFAISGASPGYYGAMRSLLTLRQILEVGLGATVIPQQMALPRASQAFEADGSLKDENQQKMFASVIEALAVAARKFAS</sequence>
<feature type="domain" description="NADPH-dependent FMN reductase-like" evidence="1">
    <location>
        <begin position="1"/>
        <end position="152"/>
    </location>
</feature>
<dbReference type="AlphaFoldDB" id="A0A1E3WA39"/>
<gene>
    <name evidence="2" type="ORF">AUC69_00195</name>
</gene>
<keyword evidence="3" id="KW-1185">Reference proteome</keyword>
<name>A0A1E3WA39_9HYPH</name>
<dbReference type="OrthoDB" id="9812295at2"/>
<dbReference type="RefSeq" id="WP_069440373.1">
    <property type="nucleotide sequence ID" value="NZ_LPWF01000002.1"/>
</dbReference>
<dbReference type="PANTHER" id="PTHR30543">
    <property type="entry name" value="CHROMATE REDUCTASE"/>
    <property type="match status" value="1"/>
</dbReference>
<reference evidence="2 3" key="1">
    <citation type="journal article" date="2016" name="Environ. Microbiol.">
        <title>New Methyloceanibacter diversity from North Sea sediments includes methanotroph containing solely the soluble methane monooxygenase.</title>
        <authorList>
            <person name="Vekeman B."/>
            <person name="Kerckhof F.M."/>
            <person name="Cremers G."/>
            <person name="de Vos P."/>
            <person name="Vandamme P."/>
            <person name="Boon N."/>
            <person name="Op den Camp H.J."/>
            <person name="Heylen K."/>
        </authorList>
    </citation>
    <scope>NUCLEOTIDE SEQUENCE [LARGE SCALE GENOMIC DNA]</scope>
    <source>
        <strain evidence="2 3">R-67175</strain>
    </source>
</reference>
<dbReference type="GO" id="GO:0010181">
    <property type="term" value="F:FMN binding"/>
    <property type="evidence" value="ECO:0007669"/>
    <property type="project" value="TreeGrafter"/>
</dbReference>
<accession>A0A1E3WA39</accession>
<dbReference type="InterPro" id="IPR050712">
    <property type="entry name" value="NAD(P)H-dep_reductase"/>
</dbReference>
<dbReference type="STRING" id="1774969.AUC69_00195"/>
<organism evidence="2 3">
    <name type="scientific">Methyloceanibacter superfactus</name>
    <dbReference type="NCBI Taxonomy" id="1774969"/>
    <lineage>
        <taxon>Bacteria</taxon>
        <taxon>Pseudomonadati</taxon>
        <taxon>Pseudomonadota</taxon>
        <taxon>Alphaproteobacteria</taxon>
        <taxon>Hyphomicrobiales</taxon>
        <taxon>Hyphomicrobiaceae</taxon>
        <taxon>Methyloceanibacter</taxon>
    </lineage>
</organism>
<evidence type="ECO:0000259" key="1">
    <source>
        <dbReference type="Pfam" id="PF03358"/>
    </source>
</evidence>
<dbReference type="GO" id="GO:0016491">
    <property type="term" value="F:oxidoreductase activity"/>
    <property type="evidence" value="ECO:0007669"/>
    <property type="project" value="InterPro"/>
</dbReference>
<evidence type="ECO:0000313" key="3">
    <source>
        <dbReference type="Proteomes" id="UP000094472"/>
    </source>
</evidence>
<dbReference type="PANTHER" id="PTHR30543:SF21">
    <property type="entry name" value="NAD(P)H-DEPENDENT FMN REDUCTASE LOT6"/>
    <property type="match status" value="1"/>
</dbReference>
<dbReference type="Proteomes" id="UP000094472">
    <property type="component" value="Unassembled WGS sequence"/>
</dbReference>